<reference evidence="1" key="2">
    <citation type="submission" date="2020-11" db="EMBL/GenBank/DDBJ databases">
        <authorList>
            <person name="McCartney M.A."/>
            <person name="Auch B."/>
            <person name="Kono T."/>
            <person name="Mallez S."/>
            <person name="Becker A."/>
            <person name="Gohl D.M."/>
            <person name="Silverstein K.A.T."/>
            <person name="Koren S."/>
            <person name="Bechman K.B."/>
            <person name="Herman A."/>
            <person name="Abrahante J.E."/>
            <person name="Garbe J."/>
        </authorList>
    </citation>
    <scope>NUCLEOTIDE SEQUENCE</scope>
    <source>
        <strain evidence="1">Duluth1</strain>
        <tissue evidence="1">Whole animal</tissue>
    </source>
</reference>
<dbReference type="Proteomes" id="UP000828390">
    <property type="component" value="Unassembled WGS sequence"/>
</dbReference>
<evidence type="ECO:0000313" key="1">
    <source>
        <dbReference type="EMBL" id="KAH3874578.1"/>
    </source>
</evidence>
<proteinExistence type="predicted"/>
<reference evidence="1" key="1">
    <citation type="journal article" date="2019" name="bioRxiv">
        <title>The Genome of the Zebra Mussel, Dreissena polymorpha: A Resource for Invasive Species Research.</title>
        <authorList>
            <person name="McCartney M.A."/>
            <person name="Auch B."/>
            <person name="Kono T."/>
            <person name="Mallez S."/>
            <person name="Zhang Y."/>
            <person name="Obille A."/>
            <person name="Becker A."/>
            <person name="Abrahante J.E."/>
            <person name="Garbe J."/>
            <person name="Badalamenti J.P."/>
            <person name="Herman A."/>
            <person name="Mangelson H."/>
            <person name="Liachko I."/>
            <person name="Sullivan S."/>
            <person name="Sone E.D."/>
            <person name="Koren S."/>
            <person name="Silverstein K.A.T."/>
            <person name="Beckman K.B."/>
            <person name="Gohl D.M."/>
        </authorList>
    </citation>
    <scope>NUCLEOTIDE SEQUENCE</scope>
    <source>
        <strain evidence="1">Duluth1</strain>
        <tissue evidence="1">Whole animal</tissue>
    </source>
</reference>
<dbReference type="AlphaFoldDB" id="A0A9D4MD97"/>
<protein>
    <submittedName>
        <fullName evidence="1">Uncharacterized protein</fullName>
    </submittedName>
</protein>
<dbReference type="EMBL" id="JAIWYP010000002">
    <property type="protein sequence ID" value="KAH3874578.1"/>
    <property type="molecule type" value="Genomic_DNA"/>
</dbReference>
<keyword evidence="2" id="KW-1185">Reference proteome</keyword>
<organism evidence="1 2">
    <name type="scientific">Dreissena polymorpha</name>
    <name type="common">Zebra mussel</name>
    <name type="synonym">Mytilus polymorpha</name>
    <dbReference type="NCBI Taxonomy" id="45954"/>
    <lineage>
        <taxon>Eukaryota</taxon>
        <taxon>Metazoa</taxon>
        <taxon>Spiralia</taxon>
        <taxon>Lophotrochozoa</taxon>
        <taxon>Mollusca</taxon>
        <taxon>Bivalvia</taxon>
        <taxon>Autobranchia</taxon>
        <taxon>Heteroconchia</taxon>
        <taxon>Euheterodonta</taxon>
        <taxon>Imparidentia</taxon>
        <taxon>Neoheterodontei</taxon>
        <taxon>Myida</taxon>
        <taxon>Dreissenoidea</taxon>
        <taxon>Dreissenidae</taxon>
        <taxon>Dreissena</taxon>
    </lineage>
</organism>
<accession>A0A9D4MD97</accession>
<comment type="caution">
    <text evidence="1">The sequence shown here is derived from an EMBL/GenBank/DDBJ whole genome shotgun (WGS) entry which is preliminary data.</text>
</comment>
<gene>
    <name evidence="1" type="ORF">DPMN_037824</name>
</gene>
<name>A0A9D4MD97_DREPO</name>
<evidence type="ECO:0000313" key="2">
    <source>
        <dbReference type="Proteomes" id="UP000828390"/>
    </source>
</evidence>
<sequence length="91" mass="10172">MQDFNIEFFSDTSDSATEHATKYAFKDAISTKTSNEVLITAIEKLQDGEPMNQGDVQKMYKNHAIDGTSIFQGTHPNQNIPHVLSNVNIKN</sequence>